<gene>
    <name evidence="2" type="ORF">KY290_033204</name>
</gene>
<dbReference type="EMBL" id="JAIVGD010000026">
    <property type="protein sequence ID" value="KAH0740161.1"/>
    <property type="molecule type" value="Genomic_DNA"/>
</dbReference>
<protein>
    <submittedName>
        <fullName evidence="2">Uncharacterized protein</fullName>
    </submittedName>
</protein>
<keyword evidence="1" id="KW-1133">Transmembrane helix</keyword>
<sequence length="69" mass="7906">MASNLGGSLNINGREMMTALGFMSAACVYLFTFKIGKHKYQVWLLGQGGRTLWPMLTLYVITWWEFLLE</sequence>
<feature type="transmembrane region" description="Helical" evidence="1">
    <location>
        <begin position="42"/>
        <end position="64"/>
    </location>
</feature>
<accession>A0ABQ7U1E9</accession>
<reference evidence="2 3" key="1">
    <citation type="journal article" date="2021" name="bioRxiv">
        <title>Chromosome-scale and haplotype-resolved genome assembly of a tetraploid potato cultivar.</title>
        <authorList>
            <person name="Sun H."/>
            <person name="Jiao W.-B."/>
            <person name="Krause K."/>
            <person name="Campoy J.A."/>
            <person name="Goel M."/>
            <person name="Folz-Donahue K."/>
            <person name="Kukat C."/>
            <person name="Huettel B."/>
            <person name="Schneeberger K."/>
        </authorList>
    </citation>
    <scope>NUCLEOTIDE SEQUENCE [LARGE SCALE GENOMIC DNA]</scope>
    <source>
        <strain evidence="2">SolTubOtavaFocal</strain>
        <tissue evidence="2">Leaves</tissue>
    </source>
</reference>
<name>A0ABQ7U1E9_SOLTU</name>
<organism evidence="2 3">
    <name type="scientific">Solanum tuberosum</name>
    <name type="common">Potato</name>
    <dbReference type="NCBI Taxonomy" id="4113"/>
    <lineage>
        <taxon>Eukaryota</taxon>
        <taxon>Viridiplantae</taxon>
        <taxon>Streptophyta</taxon>
        <taxon>Embryophyta</taxon>
        <taxon>Tracheophyta</taxon>
        <taxon>Spermatophyta</taxon>
        <taxon>Magnoliopsida</taxon>
        <taxon>eudicotyledons</taxon>
        <taxon>Gunneridae</taxon>
        <taxon>Pentapetalae</taxon>
        <taxon>asterids</taxon>
        <taxon>lamiids</taxon>
        <taxon>Solanales</taxon>
        <taxon>Solanaceae</taxon>
        <taxon>Solanoideae</taxon>
        <taxon>Solaneae</taxon>
        <taxon>Solanum</taxon>
    </lineage>
</organism>
<comment type="caution">
    <text evidence="2">The sequence shown here is derived from an EMBL/GenBank/DDBJ whole genome shotgun (WGS) entry which is preliminary data.</text>
</comment>
<keyword evidence="1" id="KW-0812">Transmembrane</keyword>
<evidence type="ECO:0000313" key="3">
    <source>
        <dbReference type="Proteomes" id="UP000826656"/>
    </source>
</evidence>
<keyword evidence="3" id="KW-1185">Reference proteome</keyword>
<proteinExistence type="predicted"/>
<dbReference type="Proteomes" id="UP000826656">
    <property type="component" value="Unassembled WGS sequence"/>
</dbReference>
<keyword evidence="1" id="KW-0472">Membrane</keyword>
<evidence type="ECO:0000256" key="1">
    <source>
        <dbReference type="SAM" id="Phobius"/>
    </source>
</evidence>
<evidence type="ECO:0000313" key="2">
    <source>
        <dbReference type="EMBL" id="KAH0740161.1"/>
    </source>
</evidence>
<feature type="transmembrane region" description="Helical" evidence="1">
    <location>
        <begin position="16"/>
        <end position="35"/>
    </location>
</feature>